<evidence type="ECO:0000313" key="2">
    <source>
        <dbReference type="EMBL" id="SVE41468.1"/>
    </source>
</evidence>
<protein>
    <submittedName>
        <fullName evidence="2">Uncharacterized protein</fullName>
    </submittedName>
</protein>
<proteinExistence type="predicted"/>
<dbReference type="AlphaFoldDB" id="A0A383DC78"/>
<name>A0A383DC78_9ZZZZ</name>
<accession>A0A383DC78</accession>
<gene>
    <name evidence="2" type="ORF">METZ01_LOCUS494322</name>
</gene>
<evidence type="ECO:0000256" key="1">
    <source>
        <dbReference type="SAM" id="MobiDB-lite"/>
    </source>
</evidence>
<feature type="region of interest" description="Disordered" evidence="1">
    <location>
        <begin position="24"/>
        <end position="75"/>
    </location>
</feature>
<dbReference type="EMBL" id="UINC01215670">
    <property type="protein sequence ID" value="SVE41468.1"/>
    <property type="molecule type" value="Genomic_DNA"/>
</dbReference>
<reference evidence="2" key="1">
    <citation type="submission" date="2018-05" db="EMBL/GenBank/DDBJ databases">
        <authorList>
            <person name="Lanie J.A."/>
            <person name="Ng W.-L."/>
            <person name="Kazmierczak K.M."/>
            <person name="Andrzejewski T.M."/>
            <person name="Davidsen T.M."/>
            <person name="Wayne K.J."/>
            <person name="Tettelin H."/>
            <person name="Glass J.I."/>
            <person name="Rusch D."/>
            <person name="Podicherti R."/>
            <person name="Tsui H.-C.T."/>
            <person name="Winkler M.E."/>
        </authorList>
    </citation>
    <scope>NUCLEOTIDE SEQUENCE</scope>
</reference>
<sequence>MKIMGKIIILTFVVGGLIFARSGKSDPRAERKSDQVKSEHYWVKDHSKDNSIGQLDRKRSHKRRRKIRKPVKGLR</sequence>
<feature type="compositionally biased region" description="Basic and acidic residues" evidence="1">
    <location>
        <begin position="24"/>
        <end position="49"/>
    </location>
</feature>
<feature type="compositionally biased region" description="Basic residues" evidence="1">
    <location>
        <begin position="58"/>
        <end position="75"/>
    </location>
</feature>
<organism evidence="2">
    <name type="scientific">marine metagenome</name>
    <dbReference type="NCBI Taxonomy" id="408172"/>
    <lineage>
        <taxon>unclassified sequences</taxon>
        <taxon>metagenomes</taxon>
        <taxon>ecological metagenomes</taxon>
    </lineage>
</organism>